<evidence type="ECO:0000256" key="7">
    <source>
        <dbReference type="ARBA" id="ARBA00023136"/>
    </source>
</evidence>
<evidence type="ECO:0000256" key="9">
    <source>
        <dbReference type="SAM" id="MobiDB-lite"/>
    </source>
</evidence>
<dbReference type="InterPro" id="IPR035892">
    <property type="entry name" value="C2_domain_sf"/>
</dbReference>
<dbReference type="OMA" id="RAILHAH"/>
<feature type="transmembrane region" description="Helical" evidence="10">
    <location>
        <begin position="15"/>
        <end position="35"/>
    </location>
</feature>
<dbReference type="Gene3D" id="1.10.287.110">
    <property type="entry name" value="DnaJ domain"/>
    <property type="match status" value="1"/>
</dbReference>
<dbReference type="Pfam" id="PF00226">
    <property type="entry name" value="DnaJ"/>
    <property type="match status" value="1"/>
</dbReference>
<feature type="compositionally biased region" description="Acidic residues" evidence="9">
    <location>
        <begin position="574"/>
        <end position="587"/>
    </location>
</feature>
<dbReference type="FunFam" id="2.60.40.150:FF:000072">
    <property type="entry name" value="translocation protein SEC63 homolog"/>
    <property type="match status" value="1"/>
</dbReference>
<feature type="compositionally biased region" description="Low complexity" evidence="9">
    <location>
        <begin position="515"/>
        <end position="536"/>
    </location>
</feature>
<dbReference type="InterPro" id="IPR004179">
    <property type="entry name" value="Sec63-dom"/>
</dbReference>
<dbReference type="GO" id="GO:0006620">
    <property type="term" value="P:post-translational protein targeting to endoplasmic reticulum membrane"/>
    <property type="evidence" value="ECO:0007669"/>
    <property type="project" value="TreeGrafter"/>
</dbReference>
<dbReference type="InterPro" id="IPR014756">
    <property type="entry name" value="Ig_E-set"/>
</dbReference>
<keyword evidence="6 10" id="KW-1133">Transmembrane helix</keyword>
<dbReference type="SUPFAM" id="SSF46565">
    <property type="entry name" value="Chaperone J-domain"/>
    <property type="match status" value="1"/>
</dbReference>
<feature type="domain" description="J" evidence="11">
    <location>
        <begin position="104"/>
        <end position="165"/>
    </location>
</feature>
<evidence type="ECO:0000256" key="3">
    <source>
        <dbReference type="ARBA" id="ARBA00022692"/>
    </source>
</evidence>
<dbReference type="Ensembl" id="ENSMMOT00000020645.1">
    <property type="protein sequence ID" value="ENSMMOP00000020311.1"/>
    <property type="gene ID" value="ENSMMOG00000015423.1"/>
</dbReference>
<dbReference type="SMART" id="SM00271">
    <property type="entry name" value="DnaJ"/>
    <property type="match status" value="1"/>
</dbReference>
<evidence type="ECO:0000313" key="13">
    <source>
        <dbReference type="Proteomes" id="UP000261620"/>
    </source>
</evidence>
<dbReference type="FunFam" id="1.10.150.20:FF:000022">
    <property type="entry name" value="translocation protein SEC63 homolog"/>
    <property type="match status" value="1"/>
</dbReference>
<dbReference type="InterPro" id="IPR001623">
    <property type="entry name" value="DnaJ_domain"/>
</dbReference>
<evidence type="ECO:0000259" key="11">
    <source>
        <dbReference type="PROSITE" id="PS50076"/>
    </source>
</evidence>
<comment type="subcellular location">
    <subcellularLocation>
        <location evidence="1">Endoplasmic reticulum membrane</location>
        <topology evidence="1">Multi-pass membrane protein</topology>
    </subcellularLocation>
</comment>
<dbReference type="GO" id="GO:0003723">
    <property type="term" value="F:RNA binding"/>
    <property type="evidence" value="ECO:0007669"/>
    <property type="project" value="TreeGrafter"/>
</dbReference>
<dbReference type="InterPro" id="IPR036869">
    <property type="entry name" value="J_dom_sf"/>
</dbReference>
<dbReference type="AlphaFoldDB" id="A0A3Q3XCU5"/>
<dbReference type="FunFam" id="1.10.3380.10:FF:000003">
    <property type="entry name" value="SEC63 homolog, protein translocation regulator"/>
    <property type="match status" value="1"/>
</dbReference>
<evidence type="ECO:0000256" key="2">
    <source>
        <dbReference type="ARBA" id="ARBA00022448"/>
    </source>
</evidence>
<keyword evidence="5" id="KW-0653">Protein transport</keyword>
<sequence>MAGQQFQYDDSGNTFFYFLTSFVGLIVIPATYYLWPRDQNAEQLRLKSLRRVHGRCLWYRLRLMKSQQSIVPTLKKAALLFGWAVFLLLSYKVSKLDREYQEYNPYEVLNLDPGASLSEIKKQYHVLSLKYHPDKGGDEAAFMRIAKAYAALTNEQSRQNWEIYGNPDVSAVISNHFQYTQLSPFPRIAHFSLPVPSLAQGTWWYRSIRYSGDQILINTTQLFMHFMYKTPNMNMKRLVMVLTAAFEFDPRSNKEATIRPTDNTEVPQLIRELGNINVKKKEPPFCYPYSLKARVLVLAHLARMDVSEELDEDQRFVVRKTPPLLQEMINVGCQLTMMANSRGGFHAPRLVTIENCMKLTQMIVQGLQESKSPLLQLPHFEEEHLRYCISKKYKVRSLQDLVSLKDSDRRSMLRFLGEEKYDEVMAVLGSFPHITMDTKLQVLDDEDSNNITAGSIVTVTVTLTRKRMSLPNLICLFVKQADSSKSKAKVWQNKSKGAKKTAKSKKKKLTKKKATPAPTKAKQANGNVAGNVPAAAAKEEDDEASDKGSESDDGDANKDSPSERDDDSDKQSDTEVDEMAGDDEEEWEALQQSIQRRERALLETKSKVTHPVYSLYFPEEKQEWWWLYIADRRDQTLISMPYHVCTLKDTEEVELKFPAPSKTGNYQYSVILRSDSYMGLDQIKPLKLEVHEAKAMLDNHPQWDIPDTEEEDEEQEDSDGIEESEDDDEDND</sequence>
<reference evidence="12" key="1">
    <citation type="submission" date="2025-08" db="UniProtKB">
        <authorList>
            <consortium name="Ensembl"/>
        </authorList>
    </citation>
    <scope>IDENTIFICATION</scope>
</reference>
<accession>A0A3Q3XCU5</accession>
<keyword evidence="3 10" id="KW-0812">Transmembrane</keyword>
<dbReference type="SUPFAM" id="SSF81296">
    <property type="entry name" value="E set domains"/>
    <property type="match status" value="1"/>
</dbReference>
<evidence type="ECO:0000256" key="1">
    <source>
        <dbReference type="ARBA" id="ARBA00004477"/>
    </source>
</evidence>
<feature type="compositionally biased region" description="Basic and acidic residues" evidence="9">
    <location>
        <begin position="545"/>
        <end position="573"/>
    </location>
</feature>
<evidence type="ECO:0000256" key="6">
    <source>
        <dbReference type="ARBA" id="ARBA00022989"/>
    </source>
</evidence>
<dbReference type="Proteomes" id="UP000261620">
    <property type="component" value="Unplaced"/>
</dbReference>
<dbReference type="Gene3D" id="1.10.3380.10">
    <property type="entry name" value="Sec63 N-terminal domain-like domain"/>
    <property type="match status" value="1"/>
</dbReference>
<keyword evidence="8" id="KW-0143">Chaperone</keyword>
<reference evidence="12" key="2">
    <citation type="submission" date="2025-09" db="UniProtKB">
        <authorList>
            <consortium name="Ensembl"/>
        </authorList>
    </citation>
    <scope>IDENTIFICATION</scope>
</reference>
<organism evidence="12 13">
    <name type="scientific">Mola mola</name>
    <name type="common">Ocean sunfish</name>
    <name type="synonym">Tetraodon mola</name>
    <dbReference type="NCBI Taxonomy" id="94237"/>
    <lineage>
        <taxon>Eukaryota</taxon>
        <taxon>Metazoa</taxon>
        <taxon>Chordata</taxon>
        <taxon>Craniata</taxon>
        <taxon>Vertebrata</taxon>
        <taxon>Euteleostomi</taxon>
        <taxon>Actinopterygii</taxon>
        <taxon>Neopterygii</taxon>
        <taxon>Teleostei</taxon>
        <taxon>Neoteleostei</taxon>
        <taxon>Acanthomorphata</taxon>
        <taxon>Eupercaria</taxon>
        <taxon>Tetraodontiformes</taxon>
        <taxon>Molidae</taxon>
        <taxon>Mola</taxon>
    </lineage>
</organism>
<dbReference type="PANTHER" id="PTHR24075:SF0">
    <property type="entry name" value="TRANSLOCATION PROTEIN SEC63 HOMOLOG"/>
    <property type="match status" value="1"/>
</dbReference>
<dbReference type="GO" id="GO:0008320">
    <property type="term" value="F:protein transmembrane transporter activity"/>
    <property type="evidence" value="ECO:0007669"/>
    <property type="project" value="TreeGrafter"/>
</dbReference>
<evidence type="ECO:0000313" key="12">
    <source>
        <dbReference type="Ensembl" id="ENSMMOP00000020311.1"/>
    </source>
</evidence>
<evidence type="ECO:0000256" key="5">
    <source>
        <dbReference type="ARBA" id="ARBA00022927"/>
    </source>
</evidence>
<proteinExistence type="predicted"/>
<dbReference type="PROSITE" id="PS50076">
    <property type="entry name" value="DNAJ_2"/>
    <property type="match status" value="1"/>
</dbReference>
<name>A0A3Q3XCU5_MOLML</name>
<dbReference type="Pfam" id="PF02889">
    <property type="entry name" value="Sec63"/>
    <property type="match status" value="2"/>
</dbReference>
<dbReference type="SMART" id="SM00973">
    <property type="entry name" value="Sec63"/>
    <property type="match status" value="1"/>
</dbReference>
<feature type="compositionally biased region" description="Basic residues" evidence="9">
    <location>
        <begin position="496"/>
        <end position="514"/>
    </location>
</feature>
<evidence type="ECO:0000256" key="4">
    <source>
        <dbReference type="ARBA" id="ARBA00022824"/>
    </source>
</evidence>
<dbReference type="PRINTS" id="PR00625">
    <property type="entry name" value="JDOMAIN"/>
</dbReference>
<dbReference type="GO" id="GO:0006614">
    <property type="term" value="P:SRP-dependent cotranslational protein targeting to membrane"/>
    <property type="evidence" value="ECO:0007669"/>
    <property type="project" value="TreeGrafter"/>
</dbReference>
<evidence type="ECO:0000256" key="8">
    <source>
        <dbReference type="ARBA" id="ARBA00023186"/>
    </source>
</evidence>
<feature type="region of interest" description="Disordered" evidence="9">
    <location>
        <begin position="487"/>
        <end position="587"/>
    </location>
</feature>
<dbReference type="GO" id="GO:0031207">
    <property type="term" value="C:Sec62/Sec63 complex"/>
    <property type="evidence" value="ECO:0007669"/>
    <property type="project" value="TreeGrafter"/>
</dbReference>
<protein>
    <recommendedName>
        <fullName evidence="11">J domain-containing protein</fullName>
    </recommendedName>
</protein>
<dbReference type="GO" id="GO:0007399">
    <property type="term" value="P:nervous system development"/>
    <property type="evidence" value="ECO:0007669"/>
    <property type="project" value="UniProtKB-ARBA"/>
</dbReference>
<keyword evidence="4" id="KW-0256">Endoplasmic reticulum</keyword>
<keyword evidence="2" id="KW-0813">Transport</keyword>
<keyword evidence="7 10" id="KW-0472">Membrane</keyword>
<dbReference type="CDD" id="cd06257">
    <property type="entry name" value="DnaJ"/>
    <property type="match status" value="1"/>
</dbReference>
<evidence type="ECO:0000256" key="10">
    <source>
        <dbReference type="SAM" id="Phobius"/>
    </source>
</evidence>
<feature type="compositionally biased region" description="Acidic residues" evidence="9">
    <location>
        <begin position="706"/>
        <end position="732"/>
    </location>
</feature>
<dbReference type="PANTHER" id="PTHR24075">
    <property type="entry name" value="SEC63 DOMAIN-CONTAINING"/>
    <property type="match status" value="1"/>
</dbReference>
<dbReference type="Gene3D" id="1.10.150.20">
    <property type="entry name" value="5' to 3' exonuclease, C-terminal subdomain"/>
    <property type="match status" value="1"/>
</dbReference>
<feature type="region of interest" description="Disordered" evidence="9">
    <location>
        <begin position="698"/>
        <end position="732"/>
    </location>
</feature>
<dbReference type="SUPFAM" id="SSF158702">
    <property type="entry name" value="Sec63 N-terminal domain-like"/>
    <property type="match status" value="1"/>
</dbReference>
<dbReference type="Gene3D" id="2.60.40.150">
    <property type="entry name" value="C2 domain"/>
    <property type="match status" value="1"/>
</dbReference>
<keyword evidence="13" id="KW-1185">Reference proteome</keyword>